<name>A0A2N3N7V9_9PEZI</name>
<dbReference type="InterPro" id="IPR018497">
    <property type="entry name" value="Peptidase_M13_C"/>
</dbReference>
<feature type="transmembrane region" description="Helical" evidence="9">
    <location>
        <begin position="25"/>
        <end position="45"/>
    </location>
</feature>
<dbReference type="GO" id="GO:0004222">
    <property type="term" value="F:metalloendopeptidase activity"/>
    <property type="evidence" value="ECO:0007669"/>
    <property type="project" value="InterPro"/>
</dbReference>
<evidence type="ECO:0000256" key="4">
    <source>
        <dbReference type="ARBA" id="ARBA00022723"/>
    </source>
</evidence>
<keyword evidence="7" id="KW-0482">Metalloprotease</keyword>
<dbReference type="PANTHER" id="PTHR11733:SF167">
    <property type="entry name" value="FI17812P1-RELATED"/>
    <property type="match status" value="1"/>
</dbReference>
<evidence type="ECO:0000256" key="1">
    <source>
        <dbReference type="ARBA" id="ARBA00001947"/>
    </source>
</evidence>
<dbReference type="InterPro" id="IPR042089">
    <property type="entry name" value="Peptidase_M13_dom_2"/>
</dbReference>
<keyword evidence="13" id="KW-1185">Reference proteome</keyword>
<evidence type="ECO:0000259" key="10">
    <source>
        <dbReference type="Pfam" id="PF01431"/>
    </source>
</evidence>
<keyword evidence="5" id="KW-0378">Hydrolase</keyword>
<keyword evidence="4" id="KW-0479">Metal-binding</keyword>
<dbReference type="PRINTS" id="PR00786">
    <property type="entry name" value="NEPRILYSIN"/>
</dbReference>
<evidence type="ECO:0000256" key="5">
    <source>
        <dbReference type="ARBA" id="ARBA00022801"/>
    </source>
</evidence>
<keyword evidence="3" id="KW-0645">Protease</keyword>
<dbReference type="VEuPathDB" id="FungiDB:jhhlp_004919"/>
<evidence type="ECO:0000256" key="7">
    <source>
        <dbReference type="ARBA" id="ARBA00023049"/>
    </source>
</evidence>
<dbReference type="PANTHER" id="PTHR11733">
    <property type="entry name" value="ZINC METALLOPROTEASE FAMILY M13 NEPRILYSIN-RELATED"/>
    <property type="match status" value="1"/>
</dbReference>
<gene>
    <name evidence="12" type="ORF">jhhlp_004919</name>
</gene>
<comment type="similarity">
    <text evidence="2">Belongs to the peptidase M13 family.</text>
</comment>
<dbReference type="GO" id="GO:0016485">
    <property type="term" value="P:protein processing"/>
    <property type="evidence" value="ECO:0007669"/>
    <property type="project" value="TreeGrafter"/>
</dbReference>
<dbReference type="GO" id="GO:0046872">
    <property type="term" value="F:metal ion binding"/>
    <property type="evidence" value="ECO:0007669"/>
    <property type="project" value="UniProtKB-KW"/>
</dbReference>
<dbReference type="PROSITE" id="PS51885">
    <property type="entry name" value="NEPRILYSIN"/>
    <property type="match status" value="1"/>
</dbReference>
<protein>
    <recommendedName>
        <fullName evidence="14">Endothelin-converting enzyme 1</fullName>
    </recommendedName>
</protein>
<keyword evidence="9" id="KW-0812">Transmembrane</keyword>
<feature type="domain" description="Peptidase M13 C-terminal" evidence="10">
    <location>
        <begin position="543"/>
        <end position="741"/>
    </location>
</feature>
<evidence type="ECO:0000313" key="13">
    <source>
        <dbReference type="Proteomes" id="UP000233524"/>
    </source>
</evidence>
<dbReference type="InterPro" id="IPR024079">
    <property type="entry name" value="MetalloPept_cat_dom_sf"/>
</dbReference>
<evidence type="ECO:0000259" key="11">
    <source>
        <dbReference type="Pfam" id="PF05649"/>
    </source>
</evidence>
<dbReference type="Gene3D" id="1.10.1380.10">
    <property type="entry name" value="Neutral endopeptidase , domain2"/>
    <property type="match status" value="1"/>
</dbReference>
<dbReference type="AlphaFoldDB" id="A0A2N3N7V9"/>
<keyword evidence="6" id="KW-0862">Zinc</keyword>
<dbReference type="InParanoid" id="A0A2N3N7V9"/>
<dbReference type="Proteomes" id="UP000233524">
    <property type="component" value="Unassembled WGS sequence"/>
</dbReference>
<organism evidence="12 13">
    <name type="scientific">Lomentospora prolificans</name>
    <dbReference type="NCBI Taxonomy" id="41688"/>
    <lineage>
        <taxon>Eukaryota</taxon>
        <taxon>Fungi</taxon>
        <taxon>Dikarya</taxon>
        <taxon>Ascomycota</taxon>
        <taxon>Pezizomycotina</taxon>
        <taxon>Sordariomycetes</taxon>
        <taxon>Hypocreomycetidae</taxon>
        <taxon>Microascales</taxon>
        <taxon>Microascaceae</taxon>
        <taxon>Lomentospora</taxon>
    </lineage>
</organism>
<evidence type="ECO:0000313" key="12">
    <source>
        <dbReference type="EMBL" id="PKS08533.1"/>
    </source>
</evidence>
<dbReference type="GO" id="GO:0005886">
    <property type="term" value="C:plasma membrane"/>
    <property type="evidence" value="ECO:0007669"/>
    <property type="project" value="TreeGrafter"/>
</dbReference>
<dbReference type="EMBL" id="NLAX01000095">
    <property type="protein sequence ID" value="PKS08533.1"/>
    <property type="molecule type" value="Genomic_DNA"/>
</dbReference>
<dbReference type="CDD" id="cd08662">
    <property type="entry name" value="M13"/>
    <property type="match status" value="1"/>
</dbReference>
<dbReference type="OrthoDB" id="6475849at2759"/>
<comment type="cofactor">
    <cofactor evidence="1">
        <name>Zn(2+)</name>
        <dbReference type="ChEBI" id="CHEBI:29105"/>
    </cofactor>
</comment>
<dbReference type="InterPro" id="IPR000718">
    <property type="entry name" value="Peptidase_M13"/>
</dbReference>
<keyword evidence="9" id="KW-0472">Membrane</keyword>
<dbReference type="SUPFAM" id="SSF55486">
    <property type="entry name" value="Metalloproteases ('zincins'), catalytic domain"/>
    <property type="match status" value="1"/>
</dbReference>
<comment type="caution">
    <text evidence="12">The sequence shown here is derived from an EMBL/GenBank/DDBJ whole genome shotgun (WGS) entry which is preliminary data.</text>
</comment>
<evidence type="ECO:0000256" key="2">
    <source>
        <dbReference type="ARBA" id="ARBA00007357"/>
    </source>
</evidence>
<sequence>MSEKYPLLQGEGSPRASARRRTRPWTSVALMASAATAFVMFMNGLTRMPFRDGDDSSNLCLKPGCIHAASEILYNLAPNHRDIDPCDNFEELVCGGWRDRHDLRPDQGSAFTGTIMAENSELLLKNILQTDYPENSVHSFFSPARLASTARNEDKKNFDKMKAAYDACLNEDQIKDLGDSPLNHILDEIKKSVTESAEPGYIKNTVLLLARQGIAALVDSGTGPDDRDPDTVVVTVSPPWSFGLPSKERYEDEKLLEKYRNVTLTVLGAYYPDTDKEIFSKVVDFEKTLAAASPSTEDRLNVTKYYNPMFIDEAAALVPEVEIQALISDLSPKDIVIERIIVSSPEYLNALSSILKDTDKHVLEAYFLWKAIQSLSSYVESDSVKPYKRFRNELAGKEPDSAPDRWRTCVRHIDGGLGWILSRFFIEKAFSAKAKEFGDTIVKDIKSEFIKKLNIIDWMDDETTEKAINKVNNIIQKIGYPTKSPDILDPAKLRDYYKSIEVSSSAYFDNAISMRKFDVEFAWSALGKPVDRDEWGMTASTVNAYYNPPGNEIVFPAGIMQFPVFDVETPSYLSYGAFGAVAGHELSHAFDSTGRHYDQNGNYSDWWSEGTVEAFKERAQCFVDQYSKYSIPGLDGKPLHVNGRLTLGENIADAGGLSAAFQAWKSRTKGNTDQDLPGLSFFSHDQLFFVNYANWWCGKIRKDSAVNLIYTDPHSPKWARVLGTMANSREFRESFQCKDKKPTCELW</sequence>
<accession>A0A2N3N7V9</accession>
<dbReference type="InterPro" id="IPR008753">
    <property type="entry name" value="Peptidase_M13_N"/>
</dbReference>
<dbReference type="STRING" id="41688.A0A2N3N7V9"/>
<dbReference type="Pfam" id="PF01431">
    <property type="entry name" value="Peptidase_M13"/>
    <property type="match status" value="1"/>
</dbReference>
<reference evidence="12 13" key="1">
    <citation type="journal article" date="2017" name="G3 (Bethesda)">
        <title>First Draft Genome Sequence of the Pathogenic Fungus Lomentospora prolificans (Formerly Scedosporium prolificans).</title>
        <authorList>
            <person name="Luo R."/>
            <person name="Zimin A."/>
            <person name="Workman R."/>
            <person name="Fan Y."/>
            <person name="Pertea G."/>
            <person name="Grossman N."/>
            <person name="Wear M.P."/>
            <person name="Jia B."/>
            <person name="Miller H."/>
            <person name="Casadevall A."/>
            <person name="Timp W."/>
            <person name="Zhang S.X."/>
            <person name="Salzberg S.L."/>
        </authorList>
    </citation>
    <scope>NUCLEOTIDE SEQUENCE [LARGE SCALE GENOMIC DNA]</scope>
    <source>
        <strain evidence="12 13">JHH-5317</strain>
    </source>
</reference>
<evidence type="ECO:0000256" key="8">
    <source>
        <dbReference type="SAM" id="MobiDB-lite"/>
    </source>
</evidence>
<evidence type="ECO:0000256" key="6">
    <source>
        <dbReference type="ARBA" id="ARBA00022833"/>
    </source>
</evidence>
<feature type="domain" description="Peptidase M13 N-terminal" evidence="11">
    <location>
        <begin position="85"/>
        <end position="481"/>
    </location>
</feature>
<dbReference type="Pfam" id="PF05649">
    <property type="entry name" value="Peptidase_M13_N"/>
    <property type="match status" value="1"/>
</dbReference>
<dbReference type="Gene3D" id="3.40.390.10">
    <property type="entry name" value="Collagenase (Catalytic Domain)"/>
    <property type="match status" value="1"/>
</dbReference>
<evidence type="ECO:0008006" key="14">
    <source>
        <dbReference type="Google" id="ProtNLM"/>
    </source>
</evidence>
<proteinExistence type="inferred from homology"/>
<evidence type="ECO:0000256" key="3">
    <source>
        <dbReference type="ARBA" id="ARBA00022670"/>
    </source>
</evidence>
<evidence type="ECO:0000256" key="9">
    <source>
        <dbReference type="SAM" id="Phobius"/>
    </source>
</evidence>
<feature type="region of interest" description="Disordered" evidence="8">
    <location>
        <begin position="1"/>
        <end position="20"/>
    </location>
</feature>
<keyword evidence="9" id="KW-1133">Transmembrane helix</keyword>